<evidence type="ECO:0000256" key="2">
    <source>
        <dbReference type="SAM" id="SignalP"/>
    </source>
</evidence>
<accession>A0A1F6TYZ5</accession>
<feature type="chain" id="PRO_5009526900" description="LptD C-terminal domain-containing protein" evidence="2">
    <location>
        <begin position="28"/>
        <end position="735"/>
    </location>
</feature>
<evidence type="ECO:0000313" key="4">
    <source>
        <dbReference type="EMBL" id="OGI50365.1"/>
    </source>
</evidence>
<dbReference type="GO" id="GO:0015920">
    <property type="term" value="P:lipopolysaccharide transport"/>
    <property type="evidence" value="ECO:0007669"/>
    <property type="project" value="InterPro"/>
</dbReference>
<dbReference type="InterPro" id="IPR020889">
    <property type="entry name" value="LipoPS_assembly_LptD"/>
</dbReference>
<feature type="non-terminal residue" evidence="4">
    <location>
        <position position="735"/>
    </location>
</feature>
<dbReference type="GO" id="GO:0043165">
    <property type="term" value="P:Gram-negative-bacterium-type cell outer membrane assembly"/>
    <property type="evidence" value="ECO:0007669"/>
    <property type="project" value="InterPro"/>
</dbReference>
<feature type="region of interest" description="Disordered" evidence="1">
    <location>
        <begin position="26"/>
        <end position="49"/>
    </location>
</feature>
<gene>
    <name evidence="4" type="ORF">A3A87_06425</name>
</gene>
<feature type="signal peptide" evidence="2">
    <location>
        <begin position="1"/>
        <end position="27"/>
    </location>
</feature>
<name>A0A1F6TYZ5_9PROT</name>
<evidence type="ECO:0000259" key="3">
    <source>
        <dbReference type="Pfam" id="PF04453"/>
    </source>
</evidence>
<dbReference type="InterPro" id="IPR050218">
    <property type="entry name" value="LptD"/>
</dbReference>
<organism evidence="4 5">
    <name type="scientific">Candidatus Muproteobacteria bacterium RIFCSPLOWO2_01_FULL_60_18</name>
    <dbReference type="NCBI Taxonomy" id="1817768"/>
    <lineage>
        <taxon>Bacteria</taxon>
        <taxon>Pseudomonadati</taxon>
        <taxon>Pseudomonadota</taxon>
        <taxon>Candidatus Muproteobacteria</taxon>
    </lineage>
</organism>
<keyword evidence="2" id="KW-0732">Signal</keyword>
<comment type="caution">
    <text evidence="4">The sequence shown here is derived from an EMBL/GenBank/DDBJ whole genome shotgun (WGS) entry which is preliminary data.</text>
</comment>
<feature type="domain" description="LptD C-terminal" evidence="3">
    <location>
        <begin position="297"/>
        <end position="655"/>
    </location>
</feature>
<dbReference type="PANTHER" id="PTHR30189">
    <property type="entry name" value="LPS-ASSEMBLY PROTEIN"/>
    <property type="match status" value="1"/>
</dbReference>
<evidence type="ECO:0000313" key="5">
    <source>
        <dbReference type="Proteomes" id="UP000179037"/>
    </source>
</evidence>
<dbReference type="EMBL" id="MFTC01000072">
    <property type="protein sequence ID" value="OGI50365.1"/>
    <property type="molecule type" value="Genomic_DNA"/>
</dbReference>
<dbReference type="InterPro" id="IPR007543">
    <property type="entry name" value="LptD_C"/>
</dbReference>
<protein>
    <recommendedName>
        <fullName evidence="3">LptD C-terminal domain-containing protein</fullName>
    </recommendedName>
</protein>
<sequence length="735" mass="82455">MPHHRLVRAALCLIVCAGAGLSVPARAEDEGPCPERPPRPPAAARPSTTMAENLPAEVRARELRLINKGVSEFIGAVELRRDSQSLNADYLRHDKSSGMVDATGNVTFKEASGLTYQTQETHINLGSRTGHAGSGSFRLEDGSARGDAERIDFEGPDHTRLTRVRYTTCAPGQDDWFFKIGELELDTAEDIGTARHASINFQGLPVFYLPYLSFPISDQRKSGFLIPRVGSSDNRGTEISAPYYLNLAPNYDDTLTPRYLSKRGWQLQNEFRYLTPRAEGKLDIEALPNDRMENRDDRAAGTYLHKQVFDSRWSGNVDLRAVSDKQYVEDFGDNLRITSQTHLPQNAQVDYRGPLWNFGARAAGYQTIDPTIAPADRPYARLPQINLSLNRPMQPNRANYYFETEAVNFDRDAGVTGGRLNLSPAVALPLSNNYGFVTPRIGVRHISYALSGAPDETPSLTRGVFSLDSGLVFERDSRWGERLFTQTLEPRLYYLYIPDKNQDALPNFDTSVPEFSFPNLFRDNRFTGGDRIGDANQVTAAVTTRFIDDHDGTERGRASLGRIYYFADREVNLPAGTGSTAASDIIGEATATLASHWHARSSIQWNRADPRVEKYSVYLQYNPAKDRILNLGKRFIRNEIEQTDISTEWPLASRWTFRARSLYSQRDKRNVESFAGVEYNACCWALRVVAGRRLIYDTANNNAAIQNNSIMFELELTGLSKLGRVPDSPLRESMF</sequence>
<evidence type="ECO:0000256" key="1">
    <source>
        <dbReference type="SAM" id="MobiDB-lite"/>
    </source>
</evidence>
<dbReference type="GO" id="GO:0009279">
    <property type="term" value="C:cell outer membrane"/>
    <property type="evidence" value="ECO:0007669"/>
    <property type="project" value="InterPro"/>
</dbReference>
<dbReference type="AlphaFoldDB" id="A0A1F6TYZ5"/>
<dbReference type="GO" id="GO:1990351">
    <property type="term" value="C:transporter complex"/>
    <property type="evidence" value="ECO:0007669"/>
    <property type="project" value="TreeGrafter"/>
</dbReference>
<dbReference type="PANTHER" id="PTHR30189:SF1">
    <property type="entry name" value="LPS-ASSEMBLY PROTEIN LPTD"/>
    <property type="match status" value="1"/>
</dbReference>
<dbReference type="Proteomes" id="UP000179037">
    <property type="component" value="Unassembled WGS sequence"/>
</dbReference>
<dbReference type="Pfam" id="PF04453">
    <property type="entry name" value="LptD"/>
    <property type="match status" value="1"/>
</dbReference>
<dbReference type="STRING" id="1817768.A3A87_06425"/>
<reference evidence="4 5" key="1">
    <citation type="journal article" date="2016" name="Nat. Commun.">
        <title>Thousands of microbial genomes shed light on interconnected biogeochemical processes in an aquifer system.</title>
        <authorList>
            <person name="Anantharaman K."/>
            <person name="Brown C.T."/>
            <person name="Hug L.A."/>
            <person name="Sharon I."/>
            <person name="Castelle C.J."/>
            <person name="Probst A.J."/>
            <person name="Thomas B.C."/>
            <person name="Singh A."/>
            <person name="Wilkins M.J."/>
            <person name="Karaoz U."/>
            <person name="Brodie E.L."/>
            <person name="Williams K.H."/>
            <person name="Hubbard S.S."/>
            <person name="Banfield J.F."/>
        </authorList>
    </citation>
    <scope>NUCLEOTIDE SEQUENCE [LARGE SCALE GENOMIC DNA]</scope>
</reference>
<dbReference type="HAMAP" id="MF_01411">
    <property type="entry name" value="LPS_assembly_LptD"/>
    <property type="match status" value="1"/>
</dbReference>
<proteinExistence type="inferred from homology"/>